<keyword evidence="7 10" id="KW-0472">Membrane</keyword>
<evidence type="ECO:0000256" key="5">
    <source>
        <dbReference type="ARBA" id="ARBA00022729"/>
    </source>
</evidence>
<evidence type="ECO:0000256" key="8">
    <source>
        <dbReference type="ARBA" id="ARBA00023170"/>
    </source>
</evidence>
<dbReference type="AlphaFoldDB" id="A0A437N6I5"/>
<dbReference type="Pfam" id="PF07715">
    <property type="entry name" value="Plug"/>
    <property type="match status" value="1"/>
</dbReference>
<evidence type="ECO:0000313" key="14">
    <source>
        <dbReference type="EMBL" id="RVU05503.1"/>
    </source>
</evidence>
<keyword evidence="2 10" id="KW-0813">Transport</keyword>
<organism evidence="14 15">
    <name type="scientific">Novosphingobium umbonatum</name>
    <dbReference type="NCBI Taxonomy" id="1908524"/>
    <lineage>
        <taxon>Bacteria</taxon>
        <taxon>Pseudomonadati</taxon>
        <taxon>Pseudomonadota</taxon>
        <taxon>Alphaproteobacteria</taxon>
        <taxon>Sphingomonadales</taxon>
        <taxon>Sphingomonadaceae</taxon>
        <taxon>Novosphingobium</taxon>
    </lineage>
</organism>
<dbReference type="InterPro" id="IPR039426">
    <property type="entry name" value="TonB-dep_rcpt-like"/>
</dbReference>
<keyword evidence="3 10" id="KW-1134">Transmembrane beta strand</keyword>
<evidence type="ECO:0000256" key="9">
    <source>
        <dbReference type="ARBA" id="ARBA00023237"/>
    </source>
</evidence>
<protein>
    <submittedName>
        <fullName evidence="14">TonB-dependent receptor</fullName>
    </submittedName>
</protein>
<keyword evidence="6 11" id="KW-0798">TonB box</keyword>
<keyword evidence="15" id="KW-1185">Reference proteome</keyword>
<evidence type="ECO:0000256" key="4">
    <source>
        <dbReference type="ARBA" id="ARBA00022692"/>
    </source>
</evidence>
<evidence type="ECO:0000256" key="10">
    <source>
        <dbReference type="PROSITE-ProRule" id="PRU01360"/>
    </source>
</evidence>
<evidence type="ECO:0000259" key="12">
    <source>
        <dbReference type="Pfam" id="PF00593"/>
    </source>
</evidence>
<sequence>MTICALAGGVPVAQAQESELTVIGQPLPPSAAQGAYSSQTLGRDALMAAPSGRIEDVLGNVAGFQQFRRSDSRSANPSAQGANLRALGGNAASRTLVLLDGVPMADPMFGAVPWSAMAPERLGAIRVTRGGGSGAFGAGAVAGTIEMESAPRGSLMQGEAAVNDRGESSLTGMLSPRLGAGFAQVSGRWDRGAGFWTTPVDQRVPASAKARFDSWSASARAVAPIGTDMELQGRVTAYDDHRTLRFAGANSHASGEDASLRLIGRGRWKFDLLGYLQDRGFSNITISATTFRTSLDQRQTPATGLGGKLEIRPPVGGGHVLRLGADWRRAQGDLSEVAYNAATGAVTAYRNAGGRNEDKGLFVEDDWQQGPLTLTLGLRADRWSVDGGYNTARSAAGVVTQDLRHASRADWAVTGRGGALLKLADGASLRASAYTGLRQPTINELYRSFSLVASGVTTVTNANPLLANEKLEGYEAGLDLAPAPWLKLSATAFINRLGNAIANVTIAQTATTITRQRQNVDAIRAKGVELAASVHAGAWSMEGSMALTDSVVRTSGAMNGMRPSQTPRVSANVQARWQPAKGWQAVLGLRHVGPQYEDDLQVFRMAPATTLNAFVQAPLGHGASLILRGENLGDAAVQTRYQGANSIDLAAPRTVWAGIRFGG</sequence>
<dbReference type="InterPro" id="IPR012910">
    <property type="entry name" value="Plug_dom"/>
</dbReference>
<keyword evidence="9 10" id="KW-0998">Cell outer membrane</keyword>
<dbReference type="EMBL" id="SACO01000005">
    <property type="protein sequence ID" value="RVU05503.1"/>
    <property type="molecule type" value="Genomic_DNA"/>
</dbReference>
<evidence type="ECO:0000259" key="13">
    <source>
        <dbReference type="Pfam" id="PF07715"/>
    </source>
</evidence>
<feature type="domain" description="TonB-dependent receptor-like beta-barrel" evidence="12">
    <location>
        <begin position="236"/>
        <end position="632"/>
    </location>
</feature>
<dbReference type="OrthoDB" id="7374174at2"/>
<dbReference type="PROSITE" id="PS52016">
    <property type="entry name" value="TONB_DEPENDENT_REC_3"/>
    <property type="match status" value="1"/>
</dbReference>
<evidence type="ECO:0000256" key="7">
    <source>
        <dbReference type="ARBA" id="ARBA00023136"/>
    </source>
</evidence>
<dbReference type="Gene3D" id="2.40.170.20">
    <property type="entry name" value="TonB-dependent receptor, beta-barrel domain"/>
    <property type="match status" value="1"/>
</dbReference>
<dbReference type="GO" id="GO:0009279">
    <property type="term" value="C:cell outer membrane"/>
    <property type="evidence" value="ECO:0007669"/>
    <property type="project" value="UniProtKB-SubCell"/>
</dbReference>
<dbReference type="InterPro" id="IPR036942">
    <property type="entry name" value="Beta-barrel_TonB_sf"/>
</dbReference>
<proteinExistence type="inferred from homology"/>
<dbReference type="GO" id="GO:0015344">
    <property type="term" value="F:siderophore uptake transmembrane transporter activity"/>
    <property type="evidence" value="ECO:0007669"/>
    <property type="project" value="TreeGrafter"/>
</dbReference>
<evidence type="ECO:0000256" key="6">
    <source>
        <dbReference type="ARBA" id="ARBA00023077"/>
    </source>
</evidence>
<dbReference type="SUPFAM" id="SSF56935">
    <property type="entry name" value="Porins"/>
    <property type="match status" value="1"/>
</dbReference>
<evidence type="ECO:0000256" key="1">
    <source>
        <dbReference type="ARBA" id="ARBA00004571"/>
    </source>
</evidence>
<comment type="subcellular location">
    <subcellularLocation>
        <location evidence="1 10">Cell outer membrane</location>
        <topology evidence="1 10">Multi-pass membrane protein</topology>
    </subcellularLocation>
</comment>
<dbReference type="Proteomes" id="UP000282837">
    <property type="component" value="Unassembled WGS sequence"/>
</dbReference>
<evidence type="ECO:0000256" key="2">
    <source>
        <dbReference type="ARBA" id="ARBA00022448"/>
    </source>
</evidence>
<dbReference type="PANTHER" id="PTHR30069">
    <property type="entry name" value="TONB-DEPENDENT OUTER MEMBRANE RECEPTOR"/>
    <property type="match status" value="1"/>
</dbReference>
<dbReference type="InterPro" id="IPR000531">
    <property type="entry name" value="Beta-barrel_TonB"/>
</dbReference>
<feature type="domain" description="TonB-dependent receptor plug" evidence="13">
    <location>
        <begin position="35"/>
        <end position="144"/>
    </location>
</feature>
<accession>A0A437N6I5</accession>
<evidence type="ECO:0000256" key="11">
    <source>
        <dbReference type="RuleBase" id="RU003357"/>
    </source>
</evidence>
<dbReference type="GO" id="GO:0044718">
    <property type="term" value="P:siderophore transmembrane transport"/>
    <property type="evidence" value="ECO:0007669"/>
    <property type="project" value="TreeGrafter"/>
</dbReference>
<dbReference type="Pfam" id="PF00593">
    <property type="entry name" value="TonB_dep_Rec_b-barrel"/>
    <property type="match status" value="1"/>
</dbReference>
<dbReference type="PANTHER" id="PTHR30069:SF29">
    <property type="entry name" value="HEMOGLOBIN AND HEMOGLOBIN-HAPTOGLOBIN-BINDING PROTEIN 1-RELATED"/>
    <property type="match status" value="1"/>
</dbReference>
<reference evidence="14 15" key="1">
    <citation type="submission" date="2019-01" db="EMBL/GenBank/DDBJ databases">
        <authorList>
            <person name="Chen W.-M."/>
        </authorList>
    </citation>
    <scope>NUCLEOTIDE SEQUENCE [LARGE SCALE GENOMIC DNA]</scope>
    <source>
        <strain evidence="14 15">FSY-9</strain>
    </source>
</reference>
<dbReference type="InterPro" id="IPR037066">
    <property type="entry name" value="Plug_dom_sf"/>
</dbReference>
<name>A0A437N6I5_9SPHN</name>
<comment type="similarity">
    <text evidence="10 11">Belongs to the TonB-dependent receptor family.</text>
</comment>
<keyword evidence="4 10" id="KW-0812">Transmembrane</keyword>
<keyword evidence="5" id="KW-0732">Signal</keyword>
<dbReference type="Gene3D" id="2.170.130.10">
    <property type="entry name" value="TonB-dependent receptor, plug domain"/>
    <property type="match status" value="1"/>
</dbReference>
<evidence type="ECO:0000256" key="3">
    <source>
        <dbReference type="ARBA" id="ARBA00022452"/>
    </source>
</evidence>
<comment type="caution">
    <text evidence="14">The sequence shown here is derived from an EMBL/GenBank/DDBJ whole genome shotgun (WGS) entry which is preliminary data.</text>
</comment>
<keyword evidence="8 14" id="KW-0675">Receptor</keyword>
<evidence type="ECO:0000313" key="15">
    <source>
        <dbReference type="Proteomes" id="UP000282837"/>
    </source>
</evidence>
<gene>
    <name evidence="14" type="ORF">EOE18_09195</name>
</gene>